<dbReference type="Gene3D" id="3.50.30.30">
    <property type="match status" value="1"/>
</dbReference>
<evidence type="ECO:0000256" key="4">
    <source>
        <dbReference type="ARBA" id="ARBA00008759"/>
    </source>
</evidence>
<accession>A0A9J7M2H3</accession>
<keyword evidence="13" id="KW-0833">Ubl conjugation pathway</keyword>
<protein>
    <recommendedName>
        <fullName evidence="5">RING-type E3 ubiquitin transferase</fullName>
        <ecNumber evidence="5">2.3.2.27</ecNumber>
    </recommendedName>
</protein>
<dbReference type="Pfam" id="PF18212">
    <property type="entry name" value="ZNRF_3_ecto"/>
    <property type="match status" value="1"/>
</dbReference>
<dbReference type="RefSeq" id="XP_035692114.1">
    <property type="nucleotide sequence ID" value="XM_035836221.1"/>
</dbReference>
<dbReference type="OMA" id="ADEPLSH"/>
<evidence type="ECO:0000256" key="19">
    <source>
        <dbReference type="SAM" id="Phobius"/>
    </source>
</evidence>
<dbReference type="Gene3D" id="3.30.40.10">
    <property type="entry name" value="Zinc/RING finger domain, C3HC4 (zinc finger)"/>
    <property type="match status" value="1"/>
</dbReference>
<keyword evidence="15 19" id="KW-1133">Transmembrane helix</keyword>
<evidence type="ECO:0000313" key="22">
    <source>
        <dbReference type="Proteomes" id="UP000001554"/>
    </source>
</evidence>
<reference evidence="23" key="2">
    <citation type="submission" date="2025-08" db="UniProtKB">
        <authorList>
            <consortium name="RefSeq"/>
        </authorList>
    </citation>
    <scope>IDENTIFICATION</scope>
    <source>
        <strain evidence="23">S238N-H82</strain>
        <tissue evidence="23">Testes</tissue>
    </source>
</reference>
<evidence type="ECO:0000256" key="2">
    <source>
        <dbReference type="ARBA" id="ARBA00004251"/>
    </source>
</evidence>
<feature type="chain" id="PRO_5039914010" description="RING-type E3 ubiquitin transferase" evidence="20">
    <location>
        <begin position="19"/>
        <end position="748"/>
    </location>
</feature>
<reference evidence="22" key="1">
    <citation type="journal article" date="2020" name="Nat. Ecol. Evol.">
        <title>Deeply conserved synteny resolves early events in vertebrate evolution.</title>
        <authorList>
            <person name="Simakov O."/>
            <person name="Marletaz F."/>
            <person name="Yue J.X."/>
            <person name="O'Connell B."/>
            <person name="Jenkins J."/>
            <person name="Brandt A."/>
            <person name="Calef R."/>
            <person name="Tung C.H."/>
            <person name="Huang T.K."/>
            <person name="Schmutz J."/>
            <person name="Satoh N."/>
            <person name="Yu J.K."/>
            <person name="Putnam N.H."/>
            <person name="Green R.E."/>
            <person name="Rokhsar D.S."/>
        </authorList>
    </citation>
    <scope>NUCLEOTIDE SEQUENCE [LARGE SCALE GENOMIC DNA]</scope>
    <source>
        <strain evidence="22">S238N-H82</strain>
    </source>
</reference>
<organism evidence="22 23">
    <name type="scientific">Branchiostoma floridae</name>
    <name type="common">Florida lancelet</name>
    <name type="synonym">Amphioxus</name>
    <dbReference type="NCBI Taxonomy" id="7739"/>
    <lineage>
        <taxon>Eukaryota</taxon>
        <taxon>Metazoa</taxon>
        <taxon>Chordata</taxon>
        <taxon>Cephalochordata</taxon>
        <taxon>Leptocardii</taxon>
        <taxon>Amphioxiformes</taxon>
        <taxon>Branchiostomatidae</taxon>
        <taxon>Branchiostoma</taxon>
    </lineage>
</organism>
<evidence type="ECO:0000256" key="1">
    <source>
        <dbReference type="ARBA" id="ARBA00000900"/>
    </source>
</evidence>
<evidence type="ECO:0000256" key="10">
    <source>
        <dbReference type="ARBA" id="ARBA00022723"/>
    </source>
</evidence>
<dbReference type="InterPro" id="IPR051073">
    <property type="entry name" value="ZNRF3_Arkadia_E3_ligases"/>
</dbReference>
<evidence type="ECO:0000256" key="12">
    <source>
        <dbReference type="ARBA" id="ARBA00022771"/>
    </source>
</evidence>
<comment type="similarity">
    <text evidence="4">Belongs to the ZNRF3 family.</text>
</comment>
<proteinExistence type="inferred from homology"/>
<evidence type="ECO:0000256" key="5">
    <source>
        <dbReference type="ARBA" id="ARBA00012483"/>
    </source>
</evidence>
<dbReference type="GO" id="GO:0006511">
    <property type="term" value="P:ubiquitin-dependent protein catabolic process"/>
    <property type="evidence" value="ECO:0000318"/>
    <property type="project" value="GO_Central"/>
</dbReference>
<keyword evidence="9 19" id="KW-0812">Transmembrane</keyword>
<dbReference type="SUPFAM" id="SSF57850">
    <property type="entry name" value="RING/U-box"/>
    <property type="match status" value="1"/>
</dbReference>
<keyword evidence="14" id="KW-0862">Zinc</keyword>
<keyword evidence="16 19" id="KW-0472">Membrane</keyword>
<feature type="signal peptide" evidence="20">
    <location>
        <begin position="1"/>
        <end position="18"/>
    </location>
</feature>
<evidence type="ECO:0000256" key="3">
    <source>
        <dbReference type="ARBA" id="ARBA00004906"/>
    </source>
</evidence>
<dbReference type="AlphaFoldDB" id="A0A9J7M2H3"/>
<dbReference type="EC" id="2.3.2.27" evidence="5"/>
<dbReference type="InterPro" id="IPR001841">
    <property type="entry name" value="Znf_RING"/>
</dbReference>
<evidence type="ECO:0000256" key="9">
    <source>
        <dbReference type="ARBA" id="ARBA00022692"/>
    </source>
</evidence>
<dbReference type="OrthoDB" id="8062037at2759"/>
<dbReference type="KEGG" id="bfo:118426693"/>
<evidence type="ECO:0000256" key="16">
    <source>
        <dbReference type="ARBA" id="ARBA00023136"/>
    </source>
</evidence>
<gene>
    <name evidence="23" type="primary">LOC118426693</name>
</gene>
<keyword evidence="10" id="KW-0479">Metal-binding</keyword>
<evidence type="ECO:0000313" key="23">
    <source>
        <dbReference type="RefSeq" id="XP_035692114.1"/>
    </source>
</evidence>
<feature type="compositionally biased region" description="Basic residues" evidence="18">
    <location>
        <begin position="370"/>
        <end position="380"/>
    </location>
</feature>
<dbReference type="GO" id="GO:0016055">
    <property type="term" value="P:Wnt signaling pathway"/>
    <property type="evidence" value="ECO:0007669"/>
    <property type="project" value="UniProtKB-KW"/>
</dbReference>
<dbReference type="Proteomes" id="UP000001554">
    <property type="component" value="Chromosome 11"/>
</dbReference>
<evidence type="ECO:0000256" key="15">
    <source>
        <dbReference type="ARBA" id="ARBA00022989"/>
    </source>
</evidence>
<comment type="pathway">
    <text evidence="3">Protein modification; protein ubiquitination.</text>
</comment>
<dbReference type="InterPro" id="IPR013083">
    <property type="entry name" value="Znf_RING/FYVE/PHD"/>
</dbReference>
<evidence type="ECO:0000256" key="14">
    <source>
        <dbReference type="ARBA" id="ARBA00022833"/>
    </source>
</evidence>
<dbReference type="GO" id="GO:0008270">
    <property type="term" value="F:zinc ion binding"/>
    <property type="evidence" value="ECO:0007669"/>
    <property type="project" value="UniProtKB-KW"/>
</dbReference>
<keyword evidence="8" id="KW-0879">Wnt signaling pathway</keyword>
<dbReference type="PROSITE" id="PS50089">
    <property type="entry name" value="ZF_RING_2"/>
    <property type="match status" value="1"/>
</dbReference>
<dbReference type="GeneID" id="118426693"/>
<evidence type="ECO:0000256" key="6">
    <source>
        <dbReference type="ARBA" id="ARBA00022475"/>
    </source>
</evidence>
<dbReference type="GO" id="GO:0030178">
    <property type="term" value="P:negative regulation of Wnt signaling pathway"/>
    <property type="evidence" value="ECO:0007669"/>
    <property type="project" value="UniProtKB-ARBA"/>
</dbReference>
<keyword evidence="22" id="KW-1185">Reference proteome</keyword>
<dbReference type="InterPro" id="IPR040700">
    <property type="entry name" value="ZNRF-3_ecto"/>
</dbReference>
<name>A0A9J7M2H3_BRAFL</name>
<keyword evidence="6" id="KW-1003">Cell membrane</keyword>
<evidence type="ECO:0000256" key="8">
    <source>
        <dbReference type="ARBA" id="ARBA00022687"/>
    </source>
</evidence>
<sequence>MIVGVAVLVAAMLRAVLAAETAYLEVILFESTPPHGDGFTTYTYDLQGHFSAAGATTSAEGDIIQLHPLGLCNNSDDDDLYQYGWVGVVKLEDPSLEPQPCLSVFGKAKKAVQRGAIAVIFDVTENPGAIDQLSSGADEPLSHPVVIIHNEEARKLMSIVNRQTMARARIQHSKDPYLPPRSSNEYFDMGIFMAFFILISLICLVLLLKIKWRQRQKQSSLERQATLAISKMETRKFKTLPRKGSPVRDAGGASCRGCPAAGGRCGWELDGLSTSSGGCLCAICLEEFQDGQELRIVPCLHEFHKDCVDPWLLSNRTCPLCMYNIIDCHVSKTFPVPGCLPDQSFHGDQSSSVVPMRFPGHRTQTESPLHRSKGSIHRHTSGATHAPSLSGTRNTSANMVSEAWMGSLCQDSSIPCSSVHHHHHHYYHHGDFQNWSGGQVVAPVHVHASQNHTHGSWRPNSVSSSGYYADVTSCSSSHSSKCRCSNFSSSSSGDVTDVSNQGIYGSTSTFKSELSSSSRDNVYAGNVASTFGNTEEMLSPHGAHVATNVLHCQTNKCKNRTQDSCMMNESSSDSSQEFSRYSSDLSLEDVLENALRLQGSYPKGTNFPTQSTLQLEPCRFCLGSCSARRHLSYASRSSAVESVKKKADVGHYVGTRDVAGRQCQVAVTSGPGYTACSSPFQTKSGRSVVPRPVSCQELPTNKPARLGPCAHCQRECPHSIMVYTGRPDAPYMSIPLHEADQLFLRGMV</sequence>
<evidence type="ECO:0000256" key="11">
    <source>
        <dbReference type="ARBA" id="ARBA00022729"/>
    </source>
</evidence>
<feature type="compositionally biased region" description="Polar residues" evidence="18">
    <location>
        <begin position="381"/>
        <end position="394"/>
    </location>
</feature>
<dbReference type="GO" id="GO:0061630">
    <property type="term" value="F:ubiquitin protein ligase activity"/>
    <property type="evidence" value="ECO:0000318"/>
    <property type="project" value="GO_Central"/>
</dbReference>
<dbReference type="SMART" id="SM00184">
    <property type="entry name" value="RING"/>
    <property type="match status" value="1"/>
</dbReference>
<evidence type="ECO:0000259" key="21">
    <source>
        <dbReference type="PROSITE" id="PS50089"/>
    </source>
</evidence>
<feature type="domain" description="RING-type" evidence="21">
    <location>
        <begin position="281"/>
        <end position="321"/>
    </location>
</feature>
<evidence type="ECO:0000256" key="17">
    <source>
        <dbReference type="PROSITE-ProRule" id="PRU00175"/>
    </source>
</evidence>
<evidence type="ECO:0000256" key="7">
    <source>
        <dbReference type="ARBA" id="ARBA00022679"/>
    </source>
</evidence>
<evidence type="ECO:0000256" key="13">
    <source>
        <dbReference type="ARBA" id="ARBA00022786"/>
    </source>
</evidence>
<keyword evidence="11 20" id="KW-0732">Signal</keyword>
<feature type="transmembrane region" description="Helical" evidence="19">
    <location>
        <begin position="186"/>
        <end position="208"/>
    </location>
</feature>
<comment type="subcellular location">
    <subcellularLocation>
        <location evidence="2">Cell membrane</location>
        <topology evidence="2">Single-pass type I membrane protein</topology>
    </subcellularLocation>
</comment>
<evidence type="ECO:0000256" key="18">
    <source>
        <dbReference type="SAM" id="MobiDB-lite"/>
    </source>
</evidence>
<dbReference type="Pfam" id="PF13639">
    <property type="entry name" value="zf-RING_2"/>
    <property type="match status" value="1"/>
</dbReference>
<comment type="catalytic activity">
    <reaction evidence="1">
        <text>S-ubiquitinyl-[E2 ubiquitin-conjugating enzyme]-L-cysteine + [acceptor protein]-L-lysine = [E2 ubiquitin-conjugating enzyme]-L-cysteine + N(6)-ubiquitinyl-[acceptor protein]-L-lysine.</text>
        <dbReference type="EC" id="2.3.2.27"/>
    </reaction>
</comment>
<dbReference type="GO" id="GO:0005886">
    <property type="term" value="C:plasma membrane"/>
    <property type="evidence" value="ECO:0007669"/>
    <property type="project" value="UniProtKB-SubCell"/>
</dbReference>
<keyword evidence="7" id="KW-0808">Transferase</keyword>
<keyword evidence="12 17" id="KW-0863">Zinc-finger</keyword>
<evidence type="ECO:0000256" key="20">
    <source>
        <dbReference type="SAM" id="SignalP"/>
    </source>
</evidence>
<dbReference type="PANTHER" id="PTHR16200">
    <property type="entry name" value="RING ZINC FINGER"/>
    <property type="match status" value="1"/>
</dbReference>
<feature type="region of interest" description="Disordered" evidence="18">
    <location>
        <begin position="357"/>
        <end position="394"/>
    </location>
</feature>